<proteinExistence type="inferred from homology"/>
<dbReference type="Pfam" id="PF00498">
    <property type="entry name" value="FHA"/>
    <property type="match status" value="1"/>
</dbReference>
<sequence>MHRAETGHGLRVREHPRLGPYVQDLSRHLVSDYPDIQELMVRGNNHRTTACTNMNDVSSRSHAIFTLMFVQAGFAGGMPSETVSKVHLVDLAGSERADATGATGQRLKEGAHINKSLVTLGSVISALAELSSGGAVVEGISHRSSGSRSIFIPYRDSTLSTLRYANRAKNIINKPTINEDPNVKLIRELRDEITKLRALLGSEFTMESQPQMVAALHQKEAQEKVLTEEWTEKWRETQQILHEQKTLGLRKAGVGVVLDSDRPHLVGIDDDLLSTGVTLYHLKEGETSIGSEDAPLKQDIVLNGVGVEPEHCSVVLKDGVGTLLPKGSAQCWVNTVLVDKPTRLSQGCIIVLGRTNMFRYNDPAEAAKMRKEGSRSHLNLSRLSLLSWSTSDLDWDDTEKTDDLEVQRATLLKEKEAFKREQAEKELDWEREQQKKKEALEAAQKELEE</sequence>
<comment type="caution">
    <text evidence="5">Lacks conserved residue(s) required for the propagation of feature annotation.</text>
</comment>
<dbReference type="GO" id="GO:0003777">
    <property type="term" value="F:microtubule motor activity"/>
    <property type="evidence" value="ECO:0007669"/>
    <property type="project" value="InterPro"/>
</dbReference>
<name>A0A8K0JUL2_LADFU</name>
<protein>
    <recommendedName>
        <fullName evidence="6">Kinesin-like protein</fullName>
    </recommendedName>
</protein>
<comment type="caution">
    <text evidence="9">The sequence shown here is derived from an EMBL/GenBank/DDBJ whole genome shotgun (WGS) entry which is preliminary data.</text>
</comment>
<dbReference type="FunFam" id="2.60.200.20:FF:000042">
    <property type="entry name" value="Kinesin-like protein Klp98A"/>
    <property type="match status" value="1"/>
</dbReference>
<keyword evidence="4 6" id="KW-0505">Motor protein</keyword>
<dbReference type="Gene3D" id="3.40.850.10">
    <property type="entry name" value="Kinesin motor domain"/>
    <property type="match status" value="1"/>
</dbReference>
<accession>A0A8K0JUL2</accession>
<dbReference type="SUPFAM" id="SSF49879">
    <property type="entry name" value="SMAD/FHA domain"/>
    <property type="match status" value="1"/>
</dbReference>
<comment type="similarity">
    <text evidence="5 6">Belongs to the TRAFAC class myosin-kinesin ATPase superfamily. Kinesin family.</text>
</comment>
<dbReference type="SMART" id="SM00129">
    <property type="entry name" value="KISc"/>
    <property type="match status" value="1"/>
</dbReference>
<feature type="domain" description="Kinesin motor" evidence="8">
    <location>
        <begin position="1"/>
        <end position="162"/>
    </location>
</feature>
<dbReference type="Proteomes" id="UP000792457">
    <property type="component" value="Unassembled WGS sequence"/>
</dbReference>
<keyword evidence="3" id="KW-0175">Coiled coil</keyword>
<keyword evidence="1 6" id="KW-0547">Nucleotide-binding</keyword>
<dbReference type="OrthoDB" id="3176171at2759"/>
<reference evidence="9" key="2">
    <citation type="submission" date="2017-10" db="EMBL/GenBank/DDBJ databases">
        <title>Ladona fulva Genome sequencing and assembly.</title>
        <authorList>
            <person name="Murali S."/>
            <person name="Richards S."/>
            <person name="Bandaranaike D."/>
            <person name="Bellair M."/>
            <person name="Blankenburg K."/>
            <person name="Chao H."/>
            <person name="Dinh H."/>
            <person name="Doddapaneni H."/>
            <person name="Dugan-Rocha S."/>
            <person name="Elkadiri S."/>
            <person name="Gnanaolivu R."/>
            <person name="Hernandez B."/>
            <person name="Skinner E."/>
            <person name="Javaid M."/>
            <person name="Lee S."/>
            <person name="Li M."/>
            <person name="Ming W."/>
            <person name="Munidasa M."/>
            <person name="Muniz J."/>
            <person name="Nguyen L."/>
            <person name="Hughes D."/>
            <person name="Osuji N."/>
            <person name="Pu L.-L."/>
            <person name="Puazo M."/>
            <person name="Qu C."/>
            <person name="Quiroz J."/>
            <person name="Raj R."/>
            <person name="Weissenberger G."/>
            <person name="Xin Y."/>
            <person name="Zou X."/>
            <person name="Han Y."/>
            <person name="Worley K."/>
            <person name="Muzny D."/>
            <person name="Gibbs R."/>
        </authorList>
    </citation>
    <scope>NUCLEOTIDE SEQUENCE</scope>
    <source>
        <strain evidence="9">Sampled in the wild</strain>
    </source>
</reference>
<keyword evidence="10" id="KW-1185">Reference proteome</keyword>
<dbReference type="PRINTS" id="PR00380">
    <property type="entry name" value="KINESINHEAVY"/>
</dbReference>
<feature type="non-terminal residue" evidence="9">
    <location>
        <position position="449"/>
    </location>
</feature>
<evidence type="ECO:0000313" key="10">
    <source>
        <dbReference type="Proteomes" id="UP000792457"/>
    </source>
</evidence>
<dbReference type="InterPro" id="IPR027417">
    <property type="entry name" value="P-loop_NTPase"/>
</dbReference>
<dbReference type="PROSITE" id="PS00411">
    <property type="entry name" value="KINESIN_MOTOR_1"/>
    <property type="match status" value="1"/>
</dbReference>
<dbReference type="GO" id="GO:0008017">
    <property type="term" value="F:microtubule binding"/>
    <property type="evidence" value="ECO:0007669"/>
    <property type="project" value="InterPro"/>
</dbReference>
<dbReference type="GO" id="GO:0007018">
    <property type="term" value="P:microtubule-based movement"/>
    <property type="evidence" value="ECO:0007669"/>
    <property type="project" value="InterPro"/>
</dbReference>
<evidence type="ECO:0000259" key="8">
    <source>
        <dbReference type="PROSITE" id="PS50067"/>
    </source>
</evidence>
<evidence type="ECO:0000256" key="7">
    <source>
        <dbReference type="SAM" id="MobiDB-lite"/>
    </source>
</evidence>
<dbReference type="InterPro" id="IPR008984">
    <property type="entry name" value="SMAD_FHA_dom_sf"/>
</dbReference>
<feature type="region of interest" description="Disordered" evidence="7">
    <location>
        <begin position="423"/>
        <end position="449"/>
    </location>
</feature>
<dbReference type="GO" id="GO:0005524">
    <property type="term" value="F:ATP binding"/>
    <property type="evidence" value="ECO:0007669"/>
    <property type="project" value="UniProtKB-KW"/>
</dbReference>
<gene>
    <name evidence="9" type="ORF">J437_LFUL002129</name>
</gene>
<dbReference type="Pfam" id="PF00225">
    <property type="entry name" value="Kinesin"/>
    <property type="match status" value="1"/>
</dbReference>
<dbReference type="Gene3D" id="2.60.200.20">
    <property type="match status" value="1"/>
</dbReference>
<dbReference type="GO" id="GO:0005874">
    <property type="term" value="C:microtubule"/>
    <property type="evidence" value="ECO:0007669"/>
    <property type="project" value="UniProtKB-KW"/>
</dbReference>
<keyword evidence="2 6" id="KW-0067">ATP-binding</keyword>
<evidence type="ECO:0000256" key="4">
    <source>
        <dbReference type="ARBA" id="ARBA00023175"/>
    </source>
</evidence>
<dbReference type="InterPro" id="IPR019821">
    <property type="entry name" value="Kinesin_motor_CS"/>
</dbReference>
<evidence type="ECO:0000256" key="1">
    <source>
        <dbReference type="ARBA" id="ARBA00022741"/>
    </source>
</evidence>
<evidence type="ECO:0000256" key="6">
    <source>
        <dbReference type="RuleBase" id="RU000394"/>
    </source>
</evidence>
<dbReference type="CDD" id="cd22708">
    <property type="entry name" value="FHA_KIF16"/>
    <property type="match status" value="1"/>
</dbReference>
<dbReference type="InterPro" id="IPR000253">
    <property type="entry name" value="FHA_dom"/>
</dbReference>
<organism evidence="9 10">
    <name type="scientific">Ladona fulva</name>
    <name type="common">Scarce chaser dragonfly</name>
    <name type="synonym">Libellula fulva</name>
    <dbReference type="NCBI Taxonomy" id="123851"/>
    <lineage>
        <taxon>Eukaryota</taxon>
        <taxon>Metazoa</taxon>
        <taxon>Ecdysozoa</taxon>
        <taxon>Arthropoda</taxon>
        <taxon>Hexapoda</taxon>
        <taxon>Insecta</taxon>
        <taxon>Pterygota</taxon>
        <taxon>Palaeoptera</taxon>
        <taxon>Odonata</taxon>
        <taxon>Epiprocta</taxon>
        <taxon>Anisoptera</taxon>
        <taxon>Libelluloidea</taxon>
        <taxon>Libellulidae</taxon>
        <taxon>Ladona</taxon>
    </lineage>
</organism>
<dbReference type="PROSITE" id="PS50067">
    <property type="entry name" value="KINESIN_MOTOR_2"/>
    <property type="match status" value="1"/>
</dbReference>
<evidence type="ECO:0000256" key="2">
    <source>
        <dbReference type="ARBA" id="ARBA00022840"/>
    </source>
</evidence>
<dbReference type="InterPro" id="IPR001752">
    <property type="entry name" value="Kinesin_motor_dom"/>
</dbReference>
<keyword evidence="6" id="KW-0493">Microtubule</keyword>
<evidence type="ECO:0000313" key="9">
    <source>
        <dbReference type="EMBL" id="KAG8222132.1"/>
    </source>
</evidence>
<dbReference type="SUPFAM" id="SSF52540">
    <property type="entry name" value="P-loop containing nucleoside triphosphate hydrolases"/>
    <property type="match status" value="1"/>
</dbReference>
<evidence type="ECO:0000256" key="3">
    <source>
        <dbReference type="ARBA" id="ARBA00023054"/>
    </source>
</evidence>
<dbReference type="AlphaFoldDB" id="A0A8K0JUL2"/>
<dbReference type="InterPro" id="IPR036961">
    <property type="entry name" value="Kinesin_motor_dom_sf"/>
</dbReference>
<evidence type="ECO:0000256" key="5">
    <source>
        <dbReference type="PROSITE-ProRule" id="PRU00283"/>
    </source>
</evidence>
<dbReference type="PANTHER" id="PTHR47117:SF6">
    <property type="entry name" value="KINESIN-LIKE PROTEIN KIF16B"/>
    <property type="match status" value="1"/>
</dbReference>
<reference evidence="9" key="1">
    <citation type="submission" date="2013-04" db="EMBL/GenBank/DDBJ databases">
        <authorList>
            <person name="Qu J."/>
            <person name="Murali S.C."/>
            <person name="Bandaranaike D."/>
            <person name="Bellair M."/>
            <person name="Blankenburg K."/>
            <person name="Chao H."/>
            <person name="Dinh H."/>
            <person name="Doddapaneni H."/>
            <person name="Downs B."/>
            <person name="Dugan-Rocha S."/>
            <person name="Elkadiri S."/>
            <person name="Gnanaolivu R.D."/>
            <person name="Hernandez B."/>
            <person name="Javaid M."/>
            <person name="Jayaseelan J.C."/>
            <person name="Lee S."/>
            <person name="Li M."/>
            <person name="Ming W."/>
            <person name="Munidasa M."/>
            <person name="Muniz J."/>
            <person name="Nguyen L."/>
            <person name="Ongeri F."/>
            <person name="Osuji N."/>
            <person name="Pu L.-L."/>
            <person name="Puazo M."/>
            <person name="Qu C."/>
            <person name="Quiroz J."/>
            <person name="Raj R."/>
            <person name="Weissenberger G."/>
            <person name="Xin Y."/>
            <person name="Zou X."/>
            <person name="Han Y."/>
            <person name="Richards S."/>
            <person name="Worley K."/>
            <person name="Muzny D."/>
            <person name="Gibbs R."/>
        </authorList>
    </citation>
    <scope>NUCLEOTIDE SEQUENCE</scope>
    <source>
        <strain evidence="9">Sampled in the wild</strain>
    </source>
</reference>
<dbReference type="EMBL" id="KZ308124">
    <property type="protein sequence ID" value="KAG8222132.1"/>
    <property type="molecule type" value="Genomic_DNA"/>
</dbReference>
<dbReference type="PANTHER" id="PTHR47117">
    <property type="entry name" value="STAR-RELATED LIPID TRANSFER PROTEIN 9"/>
    <property type="match status" value="1"/>
</dbReference>